<dbReference type="InterPro" id="IPR049383">
    <property type="entry name" value="UbiD-like_N"/>
</dbReference>
<organism evidence="4">
    <name type="scientific">marine metagenome</name>
    <dbReference type="NCBI Taxonomy" id="408172"/>
    <lineage>
        <taxon>unclassified sequences</taxon>
        <taxon>metagenomes</taxon>
        <taxon>ecological metagenomes</taxon>
    </lineage>
</organism>
<dbReference type="GO" id="GO:0016831">
    <property type="term" value="F:carboxy-lyase activity"/>
    <property type="evidence" value="ECO:0007669"/>
    <property type="project" value="InterPro"/>
</dbReference>
<dbReference type="Gene3D" id="3.40.1670.10">
    <property type="entry name" value="UbiD C-terminal domain-like"/>
    <property type="match status" value="1"/>
</dbReference>
<protein>
    <recommendedName>
        <fullName evidence="5">UbiD family decarboxylase</fullName>
    </recommendedName>
</protein>
<proteinExistence type="predicted"/>
<reference evidence="4" key="1">
    <citation type="submission" date="2018-05" db="EMBL/GenBank/DDBJ databases">
        <authorList>
            <person name="Lanie J.A."/>
            <person name="Ng W.-L."/>
            <person name="Kazmierczak K.M."/>
            <person name="Andrzejewski T.M."/>
            <person name="Davidsen T.M."/>
            <person name="Wayne K.J."/>
            <person name="Tettelin H."/>
            <person name="Glass J.I."/>
            <person name="Rusch D."/>
            <person name="Podicherti R."/>
            <person name="Tsui H.-C.T."/>
            <person name="Winkler M.E."/>
        </authorList>
    </citation>
    <scope>NUCLEOTIDE SEQUENCE</scope>
</reference>
<dbReference type="Pfam" id="PF01977">
    <property type="entry name" value="UbiD"/>
    <property type="match status" value="1"/>
</dbReference>
<name>A0A382ET67_9ZZZZ</name>
<feature type="domain" description="3-octaprenyl-4-hydroxybenzoate carboxy-lyase-like Rift-related" evidence="1">
    <location>
        <begin position="126"/>
        <end position="326"/>
    </location>
</feature>
<dbReference type="Pfam" id="PF20695">
    <property type="entry name" value="UbiD_N"/>
    <property type="match status" value="1"/>
</dbReference>
<feature type="domain" description="3-octaprenyl-4-hydroxybenzoate carboxy-lyase-like N-terminal" evidence="2">
    <location>
        <begin position="16"/>
        <end position="90"/>
    </location>
</feature>
<evidence type="ECO:0000313" key="4">
    <source>
        <dbReference type="EMBL" id="SVB53605.1"/>
    </source>
</evidence>
<dbReference type="GO" id="GO:0005737">
    <property type="term" value="C:cytoplasm"/>
    <property type="evidence" value="ECO:0007669"/>
    <property type="project" value="TreeGrafter"/>
</dbReference>
<sequence length="463" mass="51762">MKDKYLGPYQSLRQYLDALEHFGHILHIDDINQDNYEATALMYRIIEKHNVREAPVLFFDKIRSRDNVFEQSSVGNLFGKWDLEALALGIMPYGSSSEQNYQSAIEKIEQHIDQDGKWPIIKPVTIDASKAPCKENIVEGDTMDLFNFPFLQTNPADNGCYINTGSVILEDDELGRNVGTYRCQIKSSKKIGINPQVNQDGWKFLQQLKAQGRTTAQVAIVIGTDPITFSMSGSKVAKYGEDELAIAGGLMGQAIEIVECETSAISVPAHAELIIEGEIPLDEMEEEGPFGEMYGYIGELQKENFLMNVKTITHRHNPIVPNQFTGITRGCLTAPIEANLNRKYRDEFDDFIGLHYPLEFPGFCFAKIKTTSTKKTFDIGRSISTSLKIAKITVLLDEDVDIHNLNQVLHALGSRWQPQRSSEIIDNANALSGDPSSFEKGVGSRIIIDATRNATESQTDKPF</sequence>
<dbReference type="PANTHER" id="PTHR30108:SF17">
    <property type="entry name" value="FERULIC ACID DECARBOXYLASE 1"/>
    <property type="match status" value="1"/>
</dbReference>
<evidence type="ECO:0000259" key="1">
    <source>
        <dbReference type="Pfam" id="PF01977"/>
    </source>
</evidence>
<dbReference type="InterPro" id="IPR049381">
    <property type="entry name" value="UbiD-like_C"/>
</dbReference>
<feature type="non-terminal residue" evidence="4">
    <location>
        <position position="463"/>
    </location>
</feature>
<accession>A0A382ET67</accession>
<dbReference type="SUPFAM" id="SSF143968">
    <property type="entry name" value="UbiD C-terminal domain-like"/>
    <property type="match status" value="1"/>
</dbReference>
<evidence type="ECO:0000259" key="2">
    <source>
        <dbReference type="Pfam" id="PF20695"/>
    </source>
</evidence>
<gene>
    <name evidence="4" type="ORF">METZ01_LOCUS206459</name>
</gene>
<dbReference type="AlphaFoldDB" id="A0A382ET67"/>
<dbReference type="EMBL" id="UINC01046067">
    <property type="protein sequence ID" value="SVB53605.1"/>
    <property type="molecule type" value="Genomic_DNA"/>
</dbReference>
<dbReference type="InterPro" id="IPR048304">
    <property type="entry name" value="UbiD_Rift_dom"/>
</dbReference>
<evidence type="ECO:0000259" key="3">
    <source>
        <dbReference type="Pfam" id="PF20696"/>
    </source>
</evidence>
<dbReference type="PANTHER" id="PTHR30108">
    <property type="entry name" value="3-OCTAPRENYL-4-HYDROXYBENZOATE CARBOXY-LYASE-RELATED"/>
    <property type="match status" value="1"/>
</dbReference>
<evidence type="ECO:0008006" key="5">
    <source>
        <dbReference type="Google" id="ProtNLM"/>
    </source>
</evidence>
<dbReference type="SUPFAM" id="SSF50475">
    <property type="entry name" value="FMN-binding split barrel"/>
    <property type="match status" value="1"/>
</dbReference>
<dbReference type="Pfam" id="PF20696">
    <property type="entry name" value="UbiD_C"/>
    <property type="match status" value="1"/>
</dbReference>
<dbReference type="InterPro" id="IPR002830">
    <property type="entry name" value="UbiD"/>
</dbReference>
<feature type="domain" description="3-octaprenyl-4-hydroxybenzoate carboxy-lyase-like C-terminal" evidence="3">
    <location>
        <begin position="344"/>
        <end position="450"/>
    </location>
</feature>